<name>A0A401ZE81_9CHLR</name>
<evidence type="ECO:0000256" key="1">
    <source>
        <dbReference type="SAM" id="MobiDB-lite"/>
    </source>
</evidence>
<evidence type="ECO:0008006" key="5">
    <source>
        <dbReference type="Google" id="ProtNLM"/>
    </source>
</evidence>
<feature type="transmembrane region" description="Helical" evidence="2">
    <location>
        <begin position="73"/>
        <end position="94"/>
    </location>
</feature>
<feature type="region of interest" description="Disordered" evidence="1">
    <location>
        <begin position="1"/>
        <end position="55"/>
    </location>
</feature>
<dbReference type="GO" id="GO:0016020">
    <property type="term" value="C:membrane"/>
    <property type="evidence" value="ECO:0007669"/>
    <property type="project" value="InterPro"/>
</dbReference>
<dbReference type="RefSeq" id="WP_126596218.1">
    <property type="nucleotide sequence ID" value="NZ_BIFQ01000001.1"/>
</dbReference>
<keyword evidence="2" id="KW-1133">Transmembrane helix</keyword>
<keyword evidence="4" id="KW-1185">Reference proteome</keyword>
<organism evidence="3 4">
    <name type="scientific">Dictyobacter aurantiacus</name>
    <dbReference type="NCBI Taxonomy" id="1936993"/>
    <lineage>
        <taxon>Bacteria</taxon>
        <taxon>Bacillati</taxon>
        <taxon>Chloroflexota</taxon>
        <taxon>Ktedonobacteria</taxon>
        <taxon>Ktedonobacterales</taxon>
        <taxon>Dictyobacteraceae</taxon>
        <taxon>Dictyobacter</taxon>
    </lineage>
</organism>
<evidence type="ECO:0000313" key="4">
    <source>
        <dbReference type="Proteomes" id="UP000287224"/>
    </source>
</evidence>
<keyword evidence="2" id="KW-0472">Membrane</keyword>
<feature type="transmembrane region" description="Helical" evidence="2">
    <location>
        <begin position="132"/>
        <end position="150"/>
    </location>
</feature>
<dbReference type="InterPro" id="IPR003425">
    <property type="entry name" value="CCB3/YggT"/>
</dbReference>
<reference evidence="4" key="1">
    <citation type="submission" date="2018-12" db="EMBL/GenBank/DDBJ databases">
        <title>Tengunoibacter tsumagoiensis gen. nov., sp. nov., Dictyobacter kobayashii sp. nov., D. alpinus sp. nov., and D. joshuensis sp. nov. and description of Dictyobacteraceae fam. nov. within the order Ktedonobacterales isolated from Tengu-no-mugimeshi.</title>
        <authorList>
            <person name="Wang C.M."/>
            <person name="Zheng Y."/>
            <person name="Sakai Y."/>
            <person name="Toyoda A."/>
            <person name="Minakuchi Y."/>
            <person name="Abe K."/>
            <person name="Yokota A."/>
            <person name="Yabe S."/>
        </authorList>
    </citation>
    <scope>NUCLEOTIDE SEQUENCE [LARGE SCALE GENOMIC DNA]</scope>
    <source>
        <strain evidence="4">S-27</strain>
    </source>
</reference>
<protein>
    <recommendedName>
        <fullName evidence="5">YggT family protein</fullName>
    </recommendedName>
</protein>
<evidence type="ECO:0000256" key="2">
    <source>
        <dbReference type="SAM" id="Phobius"/>
    </source>
</evidence>
<gene>
    <name evidence="3" type="ORF">KDAU_24720</name>
</gene>
<sequence>MPNNPYPDEPTRAQPPTDVLPQRERMADLPTRSAPPPMSSAPQRETDAEVENAETRQEEARTVRYAIGKLNDFLQWFLVVLEVTLAIRFFLKLIGALQANLFVGFLYSLTDIVLFPFANIVNSLKVQGGQEFEWSTLIAMLIYWLIFWAVRRFLSILISSPEDPTS</sequence>
<dbReference type="OrthoDB" id="7059237at2"/>
<dbReference type="EMBL" id="BIFQ01000001">
    <property type="protein sequence ID" value="GCE05143.1"/>
    <property type="molecule type" value="Genomic_DNA"/>
</dbReference>
<comment type="caution">
    <text evidence="3">The sequence shown here is derived from an EMBL/GenBank/DDBJ whole genome shotgun (WGS) entry which is preliminary data.</text>
</comment>
<proteinExistence type="predicted"/>
<evidence type="ECO:0000313" key="3">
    <source>
        <dbReference type="EMBL" id="GCE05143.1"/>
    </source>
</evidence>
<dbReference type="AlphaFoldDB" id="A0A401ZE81"/>
<dbReference type="Pfam" id="PF02325">
    <property type="entry name" value="CCB3_YggT"/>
    <property type="match status" value="1"/>
</dbReference>
<keyword evidence="2" id="KW-0812">Transmembrane</keyword>
<dbReference type="Proteomes" id="UP000287224">
    <property type="component" value="Unassembled WGS sequence"/>
</dbReference>
<feature type="transmembrane region" description="Helical" evidence="2">
    <location>
        <begin position="101"/>
        <end position="120"/>
    </location>
</feature>
<accession>A0A401ZE81</accession>